<evidence type="ECO:0000313" key="3">
    <source>
        <dbReference type="Proteomes" id="UP000286063"/>
    </source>
</evidence>
<dbReference type="RefSeq" id="WP_117775482.1">
    <property type="nucleotide sequence ID" value="NZ_CAUGOG010000061.1"/>
</dbReference>
<protein>
    <recommendedName>
        <fullName evidence="4">DUF4843 domain-containing protein</fullName>
    </recommendedName>
</protein>
<accession>A0A413IJU9</accession>
<evidence type="ECO:0000256" key="1">
    <source>
        <dbReference type="SAM" id="SignalP"/>
    </source>
</evidence>
<proteinExistence type="predicted"/>
<organism evidence="2 3">
    <name type="scientific">Butyricimonas virosa</name>
    <dbReference type="NCBI Taxonomy" id="544645"/>
    <lineage>
        <taxon>Bacteria</taxon>
        <taxon>Pseudomonadati</taxon>
        <taxon>Bacteroidota</taxon>
        <taxon>Bacteroidia</taxon>
        <taxon>Bacteroidales</taxon>
        <taxon>Odoribacteraceae</taxon>
        <taxon>Butyricimonas</taxon>
    </lineage>
</organism>
<evidence type="ECO:0008006" key="4">
    <source>
        <dbReference type="Google" id="ProtNLM"/>
    </source>
</evidence>
<evidence type="ECO:0000313" key="2">
    <source>
        <dbReference type="EMBL" id="RGY14090.1"/>
    </source>
</evidence>
<sequence length="310" mass="35607">MLKNLLYAMFLLSLCVSCSTGDDDDVFATEDMIDWYVVQDKPGKVNRLLYDIYKNEGMTIFINDTLYREEAEDQFGNPIVNLELFDVGYYVFSTDSKVSVRMAADSVAMIKALNTIREKVLPYLPKSGAYRPRSILLVDSVLKVFEPRRGKFEWSEVSIYQGSLKGVAIGQVGSVLEMDDLALSMWAGRILGAKSVDWIQENCDEYVDFENKTNEGRTSGSNYGIYINFTSTSVPPIYGFFNWYCRLDVAKKYRTPALEDDLIDYIAAVYAYRGKEGVFKEKYKDYYKMLDKFELAKKMVEKFEITQGIR</sequence>
<gene>
    <name evidence="2" type="ORF">DXA50_15170</name>
</gene>
<feature type="chain" id="PRO_5019199997" description="DUF4843 domain-containing protein" evidence="1">
    <location>
        <begin position="21"/>
        <end position="310"/>
    </location>
</feature>
<reference evidence="2 3" key="1">
    <citation type="submission" date="2018-08" db="EMBL/GenBank/DDBJ databases">
        <title>A genome reference for cultivated species of the human gut microbiota.</title>
        <authorList>
            <person name="Zou Y."/>
            <person name="Xue W."/>
            <person name="Luo G."/>
        </authorList>
    </citation>
    <scope>NUCLEOTIDE SEQUENCE [LARGE SCALE GENOMIC DNA]</scope>
    <source>
        <strain evidence="2 3">OF02-7</strain>
    </source>
</reference>
<dbReference type="AlphaFoldDB" id="A0A413IJU9"/>
<feature type="signal peptide" evidence="1">
    <location>
        <begin position="1"/>
        <end position="20"/>
    </location>
</feature>
<keyword evidence="1" id="KW-0732">Signal</keyword>
<dbReference type="EMBL" id="QSCR01000032">
    <property type="protein sequence ID" value="RGY14090.1"/>
    <property type="molecule type" value="Genomic_DNA"/>
</dbReference>
<dbReference type="OrthoDB" id="636744at2"/>
<dbReference type="Proteomes" id="UP000286063">
    <property type="component" value="Unassembled WGS sequence"/>
</dbReference>
<name>A0A413IJU9_9BACT</name>
<comment type="caution">
    <text evidence="2">The sequence shown here is derived from an EMBL/GenBank/DDBJ whole genome shotgun (WGS) entry which is preliminary data.</text>
</comment>